<keyword evidence="5" id="KW-1185">Reference proteome</keyword>
<evidence type="ECO:0000313" key="3">
    <source>
        <dbReference type="EMBL" id="KRS17709.1"/>
    </source>
</evidence>
<proteinExistence type="predicted"/>
<reference evidence="4 6" key="2">
    <citation type="submission" date="2018-08" db="EMBL/GenBank/DDBJ databases">
        <title>Genetic Globetrotter - A new plasmid hitch-hiking vast phylogenetic and geographic distances.</title>
        <authorList>
            <person name="Vollmers J."/>
            <person name="Petersen J."/>
        </authorList>
    </citation>
    <scope>NUCLEOTIDE SEQUENCE [LARGE SCALE GENOMIC DNA]</scope>
    <source>
        <strain evidence="4 6">DSM 26383</strain>
    </source>
</reference>
<gene>
    <name evidence="4" type="ORF">RIdsm_00319</name>
    <name evidence="3" type="ORF">XM52_11925</name>
</gene>
<dbReference type="Proteomes" id="UP000325785">
    <property type="component" value="Chromosome"/>
</dbReference>
<evidence type="ECO:0000313" key="5">
    <source>
        <dbReference type="Proteomes" id="UP000051401"/>
    </source>
</evidence>
<organism evidence="3 5">
    <name type="scientific">Roseovarius indicus</name>
    <dbReference type="NCBI Taxonomy" id="540747"/>
    <lineage>
        <taxon>Bacteria</taxon>
        <taxon>Pseudomonadati</taxon>
        <taxon>Pseudomonadota</taxon>
        <taxon>Alphaproteobacteria</taxon>
        <taxon>Rhodobacterales</taxon>
        <taxon>Roseobacteraceae</taxon>
        <taxon>Roseovarius</taxon>
    </lineage>
</organism>
<name>A0A0T5P9D8_9RHOB</name>
<dbReference type="OrthoDB" id="5862062at2"/>
<protein>
    <recommendedName>
        <fullName evidence="2">YrhK domain-containing protein</fullName>
    </recommendedName>
</protein>
<evidence type="ECO:0000256" key="1">
    <source>
        <dbReference type="SAM" id="Phobius"/>
    </source>
</evidence>
<dbReference type="STRING" id="540747.SAMN04488031_107110"/>
<evidence type="ECO:0000259" key="2">
    <source>
        <dbReference type="Pfam" id="PF14145"/>
    </source>
</evidence>
<evidence type="ECO:0000313" key="4">
    <source>
        <dbReference type="EMBL" id="QEW24539.1"/>
    </source>
</evidence>
<reference evidence="3 5" key="1">
    <citation type="submission" date="2015-04" db="EMBL/GenBank/DDBJ databases">
        <title>The draft genome sequence of Roseovarius indicus B108T.</title>
        <authorList>
            <person name="Li G."/>
            <person name="Lai Q."/>
            <person name="Shao Z."/>
            <person name="Yan P."/>
        </authorList>
    </citation>
    <scope>NUCLEOTIDE SEQUENCE [LARGE SCALE GENOMIC DNA]</scope>
    <source>
        <strain evidence="3 5">B108</strain>
    </source>
</reference>
<dbReference type="EMBL" id="CP031598">
    <property type="protein sequence ID" value="QEW24539.1"/>
    <property type="molecule type" value="Genomic_DNA"/>
</dbReference>
<keyword evidence="1" id="KW-0812">Transmembrane</keyword>
<feature type="transmembrane region" description="Helical" evidence="1">
    <location>
        <begin position="52"/>
        <end position="70"/>
    </location>
</feature>
<feature type="transmembrane region" description="Helical" evidence="1">
    <location>
        <begin position="21"/>
        <end position="46"/>
    </location>
</feature>
<dbReference type="InterPro" id="IPR025424">
    <property type="entry name" value="YrhK_domain"/>
</dbReference>
<accession>A0A0T5P9D8</accession>
<dbReference type="KEGG" id="rid:RIdsm_00319"/>
<dbReference type="EMBL" id="LAXI01000006">
    <property type="protein sequence ID" value="KRS17709.1"/>
    <property type="molecule type" value="Genomic_DNA"/>
</dbReference>
<dbReference type="RefSeq" id="WP_057816355.1">
    <property type="nucleotide sequence ID" value="NZ_CP031598.1"/>
</dbReference>
<dbReference type="Pfam" id="PF14145">
    <property type="entry name" value="YrhK"/>
    <property type="match status" value="1"/>
</dbReference>
<dbReference type="AlphaFoldDB" id="A0A0T5P9D8"/>
<feature type="domain" description="YrhK" evidence="2">
    <location>
        <begin position="21"/>
        <end position="76"/>
    </location>
</feature>
<dbReference type="PATRIC" id="fig|540747.5.peg.5363"/>
<evidence type="ECO:0000313" key="6">
    <source>
        <dbReference type="Proteomes" id="UP000325785"/>
    </source>
</evidence>
<dbReference type="Proteomes" id="UP000051401">
    <property type="component" value="Unassembled WGS sequence"/>
</dbReference>
<keyword evidence="1" id="KW-1133">Transmembrane helix</keyword>
<sequence length="94" mass="10675">MPLFRQENRQKTQESRDLYAAYEIAHTAADFGAALSFLVGSILFFWKDTETAAIWLFVVGSLLFCLKPTLRLAREIHLLSLGEVDKVAERAEQT</sequence>
<keyword evidence="1" id="KW-0472">Membrane</keyword>